<evidence type="ECO:0000313" key="1">
    <source>
        <dbReference type="EMBL" id="PQL93229.1"/>
    </source>
</evidence>
<sequence length="194" mass="21693">MQLEGYVKCTPLIGGNLKIDLLALGEKIPVYGKLITALDIATWLASKLSMGVLEINYRIDLIFYANLAIDKAYVNWNGTRPKGKQFDTDMKISGTFGGKLEISTEVKAQSKYMTKQGVEVSFEAGVKADCYFKITADPNFNKENKVNWTTEFSGLIVEFYYKLSLKSTSKNKPPKTLSPIKLIPSYTGKTTMKF</sequence>
<dbReference type="Proteomes" id="UP000238042">
    <property type="component" value="Unassembled WGS sequence"/>
</dbReference>
<name>A0A2S8AE64_9FLAO</name>
<dbReference type="OrthoDB" id="719419at2"/>
<dbReference type="AlphaFoldDB" id="A0A2S8AE64"/>
<comment type="caution">
    <text evidence="1">The sequence shown here is derived from an EMBL/GenBank/DDBJ whole genome shotgun (WGS) entry which is preliminary data.</text>
</comment>
<dbReference type="RefSeq" id="WP_105246801.1">
    <property type="nucleotide sequence ID" value="NZ_PSZM01000036.1"/>
</dbReference>
<keyword evidence="2" id="KW-1185">Reference proteome</keyword>
<protein>
    <submittedName>
        <fullName evidence="1">Uncharacterized protein</fullName>
    </submittedName>
</protein>
<gene>
    <name evidence="1" type="ORF">C4S77_06095</name>
</gene>
<dbReference type="EMBL" id="PSZM01000036">
    <property type="protein sequence ID" value="PQL93229.1"/>
    <property type="molecule type" value="Genomic_DNA"/>
</dbReference>
<organism evidence="1 2">
    <name type="scientific">Apibacter adventoris</name>
    <dbReference type="NCBI Taxonomy" id="1679466"/>
    <lineage>
        <taxon>Bacteria</taxon>
        <taxon>Pseudomonadati</taxon>
        <taxon>Bacteroidota</taxon>
        <taxon>Flavobacteriia</taxon>
        <taxon>Flavobacteriales</taxon>
        <taxon>Weeksellaceae</taxon>
        <taxon>Apibacter</taxon>
    </lineage>
</organism>
<evidence type="ECO:0000313" key="2">
    <source>
        <dbReference type="Proteomes" id="UP000238042"/>
    </source>
</evidence>
<proteinExistence type="predicted"/>
<accession>A0A2S8AE64</accession>
<reference evidence="1 2" key="1">
    <citation type="submission" date="2018-02" db="EMBL/GenBank/DDBJ databases">
        <title>Genome sequences of Apibacter spp., gut symbionts of Asian honey bees.</title>
        <authorList>
            <person name="Kwong W.K."/>
            <person name="Steele M.I."/>
            <person name="Moran N.A."/>
        </authorList>
    </citation>
    <scope>NUCLEOTIDE SEQUENCE [LARGE SCALE GENOMIC DNA]</scope>
    <source>
        <strain evidence="2">wkB301</strain>
    </source>
</reference>